<keyword evidence="3" id="KW-1185">Reference proteome</keyword>
<dbReference type="Proteomes" id="UP000676565">
    <property type="component" value="Unassembled WGS sequence"/>
</dbReference>
<protein>
    <submittedName>
        <fullName evidence="2">P27 family phage terminase small subunit</fullName>
    </submittedName>
</protein>
<accession>A0ABS5BT42</accession>
<dbReference type="InterPro" id="IPR006448">
    <property type="entry name" value="Phage_term_ssu_P27"/>
</dbReference>
<reference evidence="2 3" key="1">
    <citation type="submission" date="2021-04" db="EMBL/GenBank/DDBJ databases">
        <authorList>
            <person name="Ivanova A."/>
        </authorList>
    </citation>
    <scope>NUCLEOTIDE SEQUENCE [LARGE SCALE GENOMIC DNA]</scope>
    <source>
        <strain evidence="2 3">G18</strain>
    </source>
</reference>
<dbReference type="Pfam" id="PF05119">
    <property type="entry name" value="Terminase_4"/>
    <property type="match status" value="1"/>
</dbReference>
<evidence type="ECO:0000313" key="3">
    <source>
        <dbReference type="Proteomes" id="UP000676565"/>
    </source>
</evidence>
<sequence length="181" mass="20275">MKGLTMRGGNNRIPPSEHLARGTYRANRHSKLPNDSITNPPLASDPPAELTDRGRAVWEDLYPIVTSLGIVTEAERHTFAMFCLYQGYHIEAAEHVKLEGMFKKPKRGESAEGVQYSRWYRLMNDSAVMSIKLASCLGLTPTDRHRVARVNRATEQLSEPHARPLTDLDRLLPFGPPKDGA</sequence>
<feature type="region of interest" description="Disordered" evidence="1">
    <location>
        <begin position="29"/>
        <end position="49"/>
    </location>
</feature>
<evidence type="ECO:0000256" key="1">
    <source>
        <dbReference type="SAM" id="MobiDB-lite"/>
    </source>
</evidence>
<gene>
    <name evidence="2" type="ORF">J8F10_16620</name>
</gene>
<evidence type="ECO:0000313" key="2">
    <source>
        <dbReference type="EMBL" id="MBP3956897.1"/>
    </source>
</evidence>
<comment type="caution">
    <text evidence="2">The sequence shown here is derived from an EMBL/GenBank/DDBJ whole genome shotgun (WGS) entry which is preliminary data.</text>
</comment>
<organism evidence="2 3">
    <name type="scientific">Gemmata palustris</name>
    <dbReference type="NCBI Taxonomy" id="2822762"/>
    <lineage>
        <taxon>Bacteria</taxon>
        <taxon>Pseudomonadati</taxon>
        <taxon>Planctomycetota</taxon>
        <taxon>Planctomycetia</taxon>
        <taxon>Gemmatales</taxon>
        <taxon>Gemmataceae</taxon>
        <taxon>Gemmata</taxon>
    </lineage>
</organism>
<name>A0ABS5BT42_9BACT</name>
<dbReference type="EMBL" id="JAGKQQ010000001">
    <property type="protein sequence ID" value="MBP3956897.1"/>
    <property type="molecule type" value="Genomic_DNA"/>
</dbReference>
<proteinExistence type="predicted"/>
<dbReference type="RefSeq" id="WP_210655454.1">
    <property type="nucleotide sequence ID" value="NZ_JAGKQQ010000001.1"/>
</dbReference>